<organism evidence="1 2">
    <name type="scientific">Thomasclavelia spiroformis</name>
    <dbReference type="NCBI Taxonomy" id="29348"/>
    <lineage>
        <taxon>Bacteria</taxon>
        <taxon>Bacillati</taxon>
        <taxon>Bacillota</taxon>
        <taxon>Erysipelotrichia</taxon>
        <taxon>Erysipelotrichales</taxon>
        <taxon>Coprobacillaceae</taxon>
        <taxon>Thomasclavelia</taxon>
    </lineage>
</organism>
<proteinExistence type="predicted"/>
<dbReference type="EMBL" id="DYWV01000116">
    <property type="protein sequence ID" value="HJF39951.1"/>
    <property type="molecule type" value="Genomic_DNA"/>
</dbReference>
<dbReference type="Gene3D" id="3.10.420.10">
    <property type="entry name" value="SecB-like"/>
    <property type="match status" value="1"/>
</dbReference>
<dbReference type="AlphaFoldDB" id="A0A921GA67"/>
<name>A0A921GA67_9FIRM</name>
<reference evidence="1" key="1">
    <citation type="journal article" date="2021" name="PeerJ">
        <title>Extensive microbial diversity within the chicken gut microbiome revealed by metagenomics and culture.</title>
        <authorList>
            <person name="Gilroy R."/>
            <person name="Ravi A."/>
            <person name="Getino M."/>
            <person name="Pursley I."/>
            <person name="Horton D.L."/>
            <person name="Alikhan N.F."/>
            <person name="Baker D."/>
            <person name="Gharbi K."/>
            <person name="Hall N."/>
            <person name="Watson M."/>
            <person name="Adriaenssens E.M."/>
            <person name="Foster-Nyarko E."/>
            <person name="Jarju S."/>
            <person name="Secka A."/>
            <person name="Antonio M."/>
            <person name="Oren A."/>
            <person name="Chaudhuri R.R."/>
            <person name="La Ragione R."/>
            <person name="Hildebrand F."/>
            <person name="Pallen M.J."/>
        </authorList>
    </citation>
    <scope>NUCLEOTIDE SEQUENCE</scope>
    <source>
        <strain evidence="1">CHK193-16274</strain>
    </source>
</reference>
<dbReference type="RefSeq" id="WP_191376489.1">
    <property type="nucleotide sequence ID" value="NZ_CAJFOD010000115.1"/>
</dbReference>
<evidence type="ECO:0008006" key="3">
    <source>
        <dbReference type="Google" id="ProtNLM"/>
    </source>
</evidence>
<sequence length="136" mass="15391">MEKNIDFKGCRIIQSNYKIKKVEKDLEKNKDSELRINAKLGVGDVDTVTNLNCVVTVEVDSIQDQDIKEVTVSCEGFFDVYGFNKGHDVKEVIEMARTVAVSTMYPYIRTYISNLTGLDDFNEAITLPIINVAEME</sequence>
<accession>A0A921GA67</accession>
<protein>
    <recommendedName>
        <fullName evidence="3">Preprotein translocase subunit SecB</fullName>
    </recommendedName>
</protein>
<evidence type="ECO:0000313" key="1">
    <source>
        <dbReference type="EMBL" id="HJF39951.1"/>
    </source>
</evidence>
<evidence type="ECO:0000313" key="2">
    <source>
        <dbReference type="Proteomes" id="UP000749320"/>
    </source>
</evidence>
<reference evidence="1" key="2">
    <citation type="submission" date="2021-09" db="EMBL/GenBank/DDBJ databases">
        <authorList>
            <person name="Gilroy R."/>
        </authorList>
    </citation>
    <scope>NUCLEOTIDE SEQUENCE</scope>
    <source>
        <strain evidence="1">CHK193-16274</strain>
    </source>
</reference>
<dbReference type="InterPro" id="IPR035958">
    <property type="entry name" value="SecB-like_sf"/>
</dbReference>
<comment type="caution">
    <text evidence="1">The sequence shown here is derived from an EMBL/GenBank/DDBJ whole genome shotgun (WGS) entry which is preliminary data.</text>
</comment>
<dbReference type="SUPFAM" id="SSF54611">
    <property type="entry name" value="SecB-like"/>
    <property type="match status" value="1"/>
</dbReference>
<gene>
    <name evidence="1" type="ORF">K8V91_03425</name>
</gene>
<dbReference type="Proteomes" id="UP000749320">
    <property type="component" value="Unassembled WGS sequence"/>
</dbReference>